<reference evidence="3 4" key="1">
    <citation type="submission" date="2016-09" db="EMBL/GenBank/DDBJ databases">
        <title>Desulfuribacillus arsenicus sp. nov., an obligately anaerobic, dissimilatory arsenic- and antimonate-reducing bacterium isolated from anoxic sediments.</title>
        <authorList>
            <person name="Abin C.A."/>
            <person name="Hollibaugh J.T."/>
        </authorList>
    </citation>
    <scope>NUCLEOTIDE SEQUENCE [LARGE SCALE GENOMIC DNA]</scope>
    <source>
        <strain evidence="3 4">MLFW-2</strain>
    </source>
</reference>
<comment type="caution">
    <text evidence="3">The sequence shown here is derived from an EMBL/GenBank/DDBJ whole genome shotgun (WGS) entry which is preliminary data.</text>
</comment>
<feature type="compositionally biased region" description="Polar residues" evidence="1">
    <location>
        <begin position="448"/>
        <end position="469"/>
    </location>
</feature>
<accession>A0A1E5L2Q5</accession>
<sequence length="469" mass="53050">MDSKSRFGHGVRIFAVFLIPLLVLSNISLLVADQVSANDKQSHIMKNGFSIAGVPLENMTQEEAVEALHEVVSKIEDQDIIIVVEDREWIVPIRDINVLYDVESTVRETFSLTRDTRRQNVPLIFQYNRNAMLEILQGIANEMNTPVVNARIVKKGSKFEKLPEQIGRKINIDNSLLTIQSALGNGLQSNTIMLDLVEVMPKVVSNDIRDIDKHFASYSTFVETKDVKRIHNIQRAIEQIDAVVVKPNEILSFNDHAGPYTEANRYVVAPVFVEEVLSEGIGGGVCQVSSTLYVAGLKAGMQVLEHKSHTRPVQYVPLGYDATIIDGKYDLKMTNSKRKNLYVAFTYTDQHELIVDIYGNQGDYVEYALETRNQQEFLPDRVYHLDTTIGPYSEKTISEGEKGYKIELYRTWDQRKQEELIMQYEYKAVPQVIGVGEKHGKAKDTPENKNIQSTKPTNTNSKQVKGQLG</sequence>
<gene>
    <name evidence="3" type="ORF">BHU72_12460</name>
</gene>
<evidence type="ECO:0000256" key="1">
    <source>
        <dbReference type="SAM" id="MobiDB-lite"/>
    </source>
</evidence>
<dbReference type="InterPro" id="IPR007391">
    <property type="entry name" value="Vancomycin_resist_VanW"/>
</dbReference>
<dbReference type="Pfam" id="PF12229">
    <property type="entry name" value="PG_binding_4"/>
    <property type="match status" value="1"/>
</dbReference>
<dbReference type="AlphaFoldDB" id="A0A1E5L2Q5"/>
<dbReference type="PANTHER" id="PTHR35788:SF1">
    <property type="entry name" value="EXPORTED PROTEIN"/>
    <property type="match status" value="1"/>
</dbReference>
<dbReference type="Pfam" id="PF04294">
    <property type="entry name" value="VanW"/>
    <property type="match status" value="1"/>
</dbReference>
<dbReference type="Proteomes" id="UP000095255">
    <property type="component" value="Unassembled WGS sequence"/>
</dbReference>
<dbReference type="OrthoDB" id="9813301at2"/>
<name>A0A1E5L2Q5_9FIRM</name>
<organism evidence="3 4">
    <name type="scientific">Desulfuribacillus stibiiarsenatis</name>
    <dbReference type="NCBI Taxonomy" id="1390249"/>
    <lineage>
        <taxon>Bacteria</taxon>
        <taxon>Bacillati</taxon>
        <taxon>Bacillota</taxon>
        <taxon>Desulfuribacillia</taxon>
        <taxon>Desulfuribacillales</taxon>
        <taxon>Desulfuribacillaceae</taxon>
        <taxon>Desulfuribacillus</taxon>
    </lineage>
</organism>
<dbReference type="PANTHER" id="PTHR35788">
    <property type="entry name" value="EXPORTED PROTEIN-RELATED"/>
    <property type="match status" value="1"/>
</dbReference>
<dbReference type="RefSeq" id="WP_069703446.1">
    <property type="nucleotide sequence ID" value="NZ_MJAT01000040.1"/>
</dbReference>
<dbReference type="InterPro" id="IPR052913">
    <property type="entry name" value="Glycopeptide_resist_protein"/>
</dbReference>
<feature type="domain" description="YoaR-like putative peptidoglycan binding" evidence="2">
    <location>
        <begin position="89"/>
        <end position="186"/>
    </location>
</feature>
<evidence type="ECO:0000313" key="4">
    <source>
        <dbReference type="Proteomes" id="UP000095255"/>
    </source>
</evidence>
<keyword evidence="4" id="KW-1185">Reference proteome</keyword>
<feature type="compositionally biased region" description="Basic and acidic residues" evidence="1">
    <location>
        <begin position="437"/>
        <end position="447"/>
    </location>
</feature>
<evidence type="ECO:0000313" key="3">
    <source>
        <dbReference type="EMBL" id="OEH84209.1"/>
    </source>
</evidence>
<dbReference type="EMBL" id="MJAT01000040">
    <property type="protein sequence ID" value="OEH84209.1"/>
    <property type="molecule type" value="Genomic_DNA"/>
</dbReference>
<feature type="region of interest" description="Disordered" evidence="1">
    <location>
        <begin position="437"/>
        <end position="469"/>
    </location>
</feature>
<evidence type="ECO:0000259" key="2">
    <source>
        <dbReference type="Pfam" id="PF12229"/>
    </source>
</evidence>
<dbReference type="STRING" id="1390249.BHU72_12460"/>
<proteinExistence type="predicted"/>
<dbReference type="InterPro" id="IPR022029">
    <property type="entry name" value="YoaR-like_PG-bd"/>
</dbReference>
<protein>
    <recommendedName>
        <fullName evidence="2">YoaR-like putative peptidoglycan binding domain-containing protein</fullName>
    </recommendedName>
</protein>